<sequence length="105" mass="12021">MSSILKKLPSKERINQAKQLSASIFGHAWNPSCARNGAKILKAPLKGPEVVNYYGVNDHLPTFQDFKAWFPELKLTDPRETYRLHMVQDRKKRNKGAPKKKSKSD</sequence>
<dbReference type="Proteomes" id="UP000094285">
    <property type="component" value="Unassembled WGS sequence"/>
</dbReference>
<dbReference type="RefSeq" id="XP_020062751.1">
    <property type="nucleotide sequence ID" value="XM_020206994.1"/>
</dbReference>
<dbReference type="GO" id="GO:0005739">
    <property type="term" value="C:mitochondrion"/>
    <property type="evidence" value="ECO:0007669"/>
    <property type="project" value="UniProtKB-SubCell"/>
</dbReference>
<keyword evidence="8" id="KW-1185">Reference proteome</keyword>
<evidence type="ECO:0000313" key="7">
    <source>
        <dbReference type="EMBL" id="ODV77629.1"/>
    </source>
</evidence>
<organism evidence="7 8">
    <name type="scientific">Suhomyces tanzawaensis NRRL Y-17324</name>
    <dbReference type="NCBI Taxonomy" id="984487"/>
    <lineage>
        <taxon>Eukaryota</taxon>
        <taxon>Fungi</taxon>
        <taxon>Dikarya</taxon>
        <taxon>Ascomycota</taxon>
        <taxon>Saccharomycotina</taxon>
        <taxon>Pichiomycetes</taxon>
        <taxon>Debaryomycetaceae</taxon>
        <taxon>Suhomyces</taxon>
    </lineage>
</organism>
<gene>
    <name evidence="7" type="ORF">CANTADRAFT_23736</name>
</gene>
<dbReference type="EMBL" id="KV453915">
    <property type="protein sequence ID" value="ODV77629.1"/>
    <property type="molecule type" value="Genomic_DNA"/>
</dbReference>
<dbReference type="STRING" id="984487.A0A1E4SDN6"/>
<evidence type="ECO:0000256" key="6">
    <source>
        <dbReference type="ARBA" id="ARBA00035132"/>
    </source>
</evidence>
<name>A0A1E4SDN6_9ASCO</name>
<dbReference type="AlphaFoldDB" id="A0A1E4SDN6"/>
<reference evidence="8" key="1">
    <citation type="submission" date="2016-05" db="EMBL/GenBank/DDBJ databases">
        <title>Comparative genomics of biotechnologically important yeasts.</title>
        <authorList>
            <consortium name="DOE Joint Genome Institute"/>
            <person name="Riley R."/>
            <person name="Haridas S."/>
            <person name="Wolfe K.H."/>
            <person name="Lopes M.R."/>
            <person name="Hittinger C.T."/>
            <person name="Goker M."/>
            <person name="Salamov A."/>
            <person name="Wisecaver J."/>
            <person name="Long T.M."/>
            <person name="Aerts A.L."/>
            <person name="Barry K."/>
            <person name="Choi C."/>
            <person name="Clum A."/>
            <person name="Coughlan A.Y."/>
            <person name="Deshpande S."/>
            <person name="Douglass A.P."/>
            <person name="Hanson S.J."/>
            <person name="Klenk H.-P."/>
            <person name="Labutti K."/>
            <person name="Lapidus A."/>
            <person name="Lindquist E."/>
            <person name="Lipzen A."/>
            <person name="Meier-Kolthoff J.P."/>
            <person name="Ohm R.A."/>
            <person name="Otillar R.P."/>
            <person name="Pangilinan J."/>
            <person name="Peng Y."/>
            <person name="Rokas A."/>
            <person name="Rosa C.A."/>
            <person name="Scheuner C."/>
            <person name="Sibirny A.A."/>
            <person name="Slot J.C."/>
            <person name="Stielow J.B."/>
            <person name="Sun H."/>
            <person name="Kurtzman C.P."/>
            <person name="Blackwell M."/>
            <person name="Grigoriev I.V."/>
            <person name="Jeffries T.W."/>
        </authorList>
    </citation>
    <scope>NUCLEOTIDE SEQUENCE [LARGE SCALE GENOMIC DNA]</scope>
    <source>
        <strain evidence="8">NRRL Y-17324</strain>
    </source>
</reference>
<dbReference type="InterPro" id="IPR013219">
    <property type="entry name" value="Ribosomal_mS33"/>
</dbReference>
<evidence type="ECO:0000256" key="2">
    <source>
        <dbReference type="ARBA" id="ARBA00008970"/>
    </source>
</evidence>
<comment type="similarity">
    <text evidence="2">Belongs to the mitochondrion-specific ribosomal protein mS33 family.</text>
</comment>
<evidence type="ECO:0000256" key="4">
    <source>
        <dbReference type="ARBA" id="ARBA00023128"/>
    </source>
</evidence>
<dbReference type="GO" id="GO:1990904">
    <property type="term" value="C:ribonucleoprotein complex"/>
    <property type="evidence" value="ECO:0007669"/>
    <property type="project" value="UniProtKB-KW"/>
</dbReference>
<protein>
    <recommendedName>
        <fullName evidence="6">Small ribosomal subunit protein mS33</fullName>
    </recommendedName>
</protein>
<dbReference type="OrthoDB" id="2257454at2759"/>
<evidence type="ECO:0000313" key="8">
    <source>
        <dbReference type="Proteomes" id="UP000094285"/>
    </source>
</evidence>
<dbReference type="GeneID" id="30981131"/>
<dbReference type="PANTHER" id="PTHR13362">
    <property type="entry name" value="MITOCHONDRIAL RIBOSOMAL PROTEIN S33"/>
    <property type="match status" value="1"/>
</dbReference>
<comment type="subcellular location">
    <subcellularLocation>
        <location evidence="1">Mitochondrion</location>
    </subcellularLocation>
</comment>
<evidence type="ECO:0000256" key="3">
    <source>
        <dbReference type="ARBA" id="ARBA00022980"/>
    </source>
</evidence>
<keyword evidence="3" id="KW-0689">Ribosomal protein</keyword>
<dbReference type="PANTHER" id="PTHR13362:SF2">
    <property type="entry name" value="SMALL RIBOSOMAL SUBUNIT PROTEIN MS33"/>
    <property type="match status" value="1"/>
</dbReference>
<proteinExistence type="inferred from homology"/>
<evidence type="ECO:0000256" key="5">
    <source>
        <dbReference type="ARBA" id="ARBA00023274"/>
    </source>
</evidence>
<keyword evidence="4" id="KW-0496">Mitochondrion</keyword>
<evidence type="ECO:0000256" key="1">
    <source>
        <dbReference type="ARBA" id="ARBA00004173"/>
    </source>
</evidence>
<dbReference type="Pfam" id="PF08293">
    <property type="entry name" value="MRP-S33"/>
    <property type="match status" value="1"/>
</dbReference>
<dbReference type="GO" id="GO:0005840">
    <property type="term" value="C:ribosome"/>
    <property type="evidence" value="ECO:0007669"/>
    <property type="project" value="UniProtKB-KW"/>
</dbReference>
<accession>A0A1E4SDN6</accession>
<keyword evidence="5" id="KW-0687">Ribonucleoprotein</keyword>